<dbReference type="Pfam" id="PF05426">
    <property type="entry name" value="Alginate_lyase"/>
    <property type="match status" value="1"/>
</dbReference>
<evidence type="ECO:0000256" key="5">
    <source>
        <dbReference type="SAM" id="MobiDB-lite"/>
    </source>
</evidence>
<reference evidence="7 8" key="1">
    <citation type="submission" date="2024-10" db="EMBL/GenBank/DDBJ databases">
        <title>The Natural Products Discovery Center: Release of the First 8490 Sequenced Strains for Exploring Actinobacteria Biosynthetic Diversity.</title>
        <authorList>
            <person name="Kalkreuter E."/>
            <person name="Kautsar S.A."/>
            <person name="Yang D."/>
            <person name="Bader C.D."/>
            <person name="Teijaro C.N."/>
            <person name="Fluegel L."/>
            <person name="Davis C.M."/>
            <person name="Simpson J.R."/>
            <person name="Lauterbach L."/>
            <person name="Steele A.D."/>
            <person name="Gui C."/>
            <person name="Meng S."/>
            <person name="Li G."/>
            <person name="Viehrig K."/>
            <person name="Ye F."/>
            <person name="Su P."/>
            <person name="Kiefer A.F."/>
            <person name="Nichols A."/>
            <person name="Cepeda A.J."/>
            <person name="Yan W."/>
            <person name="Fan B."/>
            <person name="Jiang Y."/>
            <person name="Adhikari A."/>
            <person name="Zheng C.-J."/>
            <person name="Schuster L."/>
            <person name="Cowan T.M."/>
            <person name="Smanski M.J."/>
            <person name="Chevrette M.G."/>
            <person name="De Carvalho L.P.S."/>
            <person name="Shen B."/>
        </authorList>
    </citation>
    <scope>NUCLEOTIDE SEQUENCE [LARGE SCALE GENOMIC DNA]</scope>
    <source>
        <strain evidence="7 8">NPDC005497</strain>
    </source>
</reference>
<dbReference type="PROSITE" id="PS50853">
    <property type="entry name" value="FN3"/>
    <property type="match status" value="1"/>
</dbReference>
<dbReference type="InterPro" id="IPR006311">
    <property type="entry name" value="TAT_signal"/>
</dbReference>
<evidence type="ECO:0000256" key="1">
    <source>
        <dbReference type="ARBA" id="ARBA00022729"/>
    </source>
</evidence>
<dbReference type="RefSeq" id="WP_389824381.1">
    <property type="nucleotide sequence ID" value="NZ_JBIAJP010000001.1"/>
</dbReference>
<dbReference type="InterPro" id="IPR036116">
    <property type="entry name" value="FN3_sf"/>
</dbReference>
<evidence type="ECO:0000313" key="8">
    <source>
        <dbReference type="Proteomes" id="UP001601422"/>
    </source>
</evidence>
<name>A0ABW6MM33_9ACTN</name>
<dbReference type="Gene3D" id="1.50.10.100">
    <property type="entry name" value="Chondroitin AC/alginate lyase"/>
    <property type="match status" value="1"/>
</dbReference>
<feature type="region of interest" description="Disordered" evidence="5">
    <location>
        <begin position="1"/>
        <end position="37"/>
    </location>
</feature>
<proteinExistence type="predicted"/>
<keyword evidence="4" id="KW-0624">Polysaccharide degradation</keyword>
<evidence type="ECO:0000313" key="7">
    <source>
        <dbReference type="EMBL" id="MFF0002091.1"/>
    </source>
</evidence>
<dbReference type="GO" id="GO:0016829">
    <property type="term" value="F:lyase activity"/>
    <property type="evidence" value="ECO:0007669"/>
    <property type="project" value="UniProtKB-KW"/>
</dbReference>
<dbReference type="PROSITE" id="PS51318">
    <property type="entry name" value="TAT"/>
    <property type="match status" value="1"/>
</dbReference>
<dbReference type="Gene3D" id="2.60.40.10">
    <property type="entry name" value="Immunoglobulins"/>
    <property type="match status" value="3"/>
</dbReference>
<feature type="compositionally biased region" description="Polar residues" evidence="5">
    <location>
        <begin position="1"/>
        <end position="35"/>
    </location>
</feature>
<accession>A0ABW6MM33</accession>
<dbReference type="SUPFAM" id="SSF48230">
    <property type="entry name" value="Chondroitin AC/alginate lyase"/>
    <property type="match status" value="1"/>
</dbReference>
<dbReference type="EMBL" id="JBIAJP010000001">
    <property type="protein sequence ID" value="MFF0002091.1"/>
    <property type="molecule type" value="Genomic_DNA"/>
</dbReference>
<evidence type="ECO:0000256" key="4">
    <source>
        <dbReference type="ARBA" id="ARBA00023326"/>
    </source>
</evidence>
<feature type="domain" description="Fibronectin type-III" evidence="6">
    <location>
        <begin position="438"/>
        <end position="530"/>
    </location>
</feature>
<dbReference type="Gene3D" id="2.60.120.200">
    <property type="match status" value="2"/>
</dbReference>
<organism evidence="7 8">
    <name type="scientific">Streptomyces tibetensis</name>
    <dbReference type="NCBI Taxonomy" id="2382123"/>
    <lineage>
        <taxon>Bacteria</taxon>
        <taxon>Bacillati</taxon>
        <taxon>Actinomycetota</taxon>
        <taxon>Actinomycetes</taxon>
        <taxon>Kitasatosporales</taxon>
        <taxon>Streptomycetaceae</taxon>
        <taxon>Streptomyces</taxon>
    </lineage>
</organism>
<sequence length="1147" mass="119102">MSTDPMGTDPVSTDPVSTAPVSTAPVSISPVTGSHSAPLAPSRRGFLGGAAAALLLASGASGLLAPGTARAAGRGSSAPRTFTHPGLLHSADDLARMKAAVAAKESPVHDGYLAFAAHARSKSTYAVQNTGQITTWGRGPTNFQNQAVADSAAAYQTALMWCITGERAYADKSRDILNAWSASLTAVTGADGPLGAGLQAFKFVNAAELLRHTGYDGWAEEDVERCKESFLRVWYPAISGYMLYANGNWDLTSIQSILAIGVFCEEPTLFEDALRFAAAGAGNGSVPHRIVTDAGQGQESGRDQGHEQLAVGLLADAAQVAWNQGVDLYAFDGNRLLKNVEYAARYNLGGDVPFVPDLDRTGKYVKTSVSAIGRGTLPPIYEMAYAHYAGVRGLDTPFTEAALFRGGGGARVVEGSNDDLPSWGTLTFAGTKAPSPSTPTAPAGVTAVGGEGSVTLAWLPSAWAESYTVLRAAAADGPYEKLATGITDPSYTDRRARRGRTAYYQVVAANSQGESGRSVWAAAVPGLPVPWRTRDVGNVRTPGSALFDGERFVLEASGTAGTHRLAYLPLRGDGTVTARIVWPLSSQYSKIGVTVRAALDTDAAHAAMLIQGLPLHTWSGVWSVRAKAQGVVTGTGSTPVPPSQQPAITTGAAFPISSLGDLPESATPLEAPYVEGAGDGYRLRMPYWVRVTRRGGRCTGAISPDGVHWAEVGTSDVQLGTTAYVGLTLTSCLGVDEDYAETGTGAFDNVSVTSRTGGEVWSVPCPARAAGDLRAAPGADAVELAWTDPDLSARYTVLRSTSAKGPFETVARDLGPVGFGTRIRYADATGTPGTTYHYAVAKTNRAGHGPLSAPAKATMPTPATPRLTSSTEAFTNRGAPFQHLLRATHEPTRFTAKGLPDGLRLDRRTGLISGTPTRTGEFTVTTTAGNATGEATGTLTLTVGDPPPAPWTHGDLGDVILDDRAYGTLGVVAVQTPGSTSHEAGTFVVRGAGTDLTVNNQGMTGQFVRRPVSGDCEVTVRLVSRAGATGDRVGLLMAKSLSPFDLAAGAIVTGGTSAQLMLRPTVAGKSAFTGNGAVTAPCLLRLKRTGTHFTASASTDGATFTPLADGDIPGFGDAPYYVGLVVCSRDPLARSTTEFDEVSITPM</sequence>
<keyword evidence="1" id="KW-0732">Signal</keyword>
<protein>
    <submittedName>
        <fullName evidence="7">Alginate lyase family protein</fullName>
    </submittedName>
</protein>
<keyword evidence="8" id="KW-1185">Reference proteome</keyword>
<dbReference type="Proteomes" id="UP001601422">
    <property type="component" value="Unassembled WGS sequence"/>
</dbReference>
<comment type="caution">
    <text evidence="7">The sequence shown here is derived from an EMBL/GenBank/DDBJ whole genome shotgun (WGS) entry which is preliminary data.</text>
</comment>
<evidence type="ECO:0000259" key="6">
    <source>
        <dbReference type="PROSITE" id="PS50853"/>
    </source>
</evidence>
<evidence type="ECO:0000256" key="2">
    <source>
        <dbReference type="ARBA" id="ARBA00023239"/>
    </source>
</evidence>
<dbReference type="SUPFAM" id="SSF49313">
    <property type="entry name" value="Cadherin-like"/>
    <property type="match status" value="1"/>
</dbReference>
<dbReference type="InterPro" id="IPR008929">
    <property type="entry name" value="Chondroitin_lyas"/>
</dbReference>
<keyword evidence="3" id="KW-0378">Hydrolase</keyword>
<keyword evidence="2 7" id="KW-0456">Lyase</keyword>
<keyword evidence="4" id="KW-0119">Carbohydrate metabolism</keyword>
<dbReference type="Pfam" id="PF05345">
    <property type="entry name" value="He_PIG"/>
    <property type="match status" value="1"/>
</dbReference>
<dbReference type="InterPro" id="IPR013783">
    <property type="entry name" value="Ig-like_fold"/>
</dbReference>
<gene>
    <name evidence="7" type="ORF">ACFYQT_01315</name>
</gene>
<keyword evidence="3" id="KW-0326">Glycosidase</keyword>
<dbReference type="SUPFAM" id="SSF49265">
    <property type="entry name" value="Fibronectin type III"/>
    <property type="match status" value="2"/>
</dbReference>
<dbReference type="InterPro" id="IPR003961">
    <property type="entry name" value="FN3_dom"/>
</dbReference>
<evidence type="ECO:0000256" key="3">
    <source>
        <dbReference type="ARBA" id="ARBA00023295"/>
    </source>
</evidence>
<dbReference type="SMART" id="SM00060">
    <property type="entry name" value="FN3"/>
    <property type="match status" value="2"/>
</dbReference>
<dbReference type="InterPro" id="IPR015919">
    <property type="entry name" value="Cadherin-like_sf"/>
</dbReference>
<dbReference type="InterPro" id="IPR008397">
    <property type="entry name" value="Alginate_lyase_dom"/>
</dbReference>